<evidence type="ECO:0000313" key="5">
    <source>
        <dbReference type="Proteomes" id="UP001295740"/>
    </source>
</evidence>
<dbReference type="EMBL" id="CAUWAG010000007">
    <property type="protein sequence ID" value="CAJ2504735.1"/>
    <property type="molecule type" value="Genomic_DNA"/>
</dbReference>
<feature type="region of interest" description="Disordered" evidence="1">
    <location>
        <begin position="44"/>
        <end position="67"/>
    </location>
</feature>
<keyword evidence="5" id="KW-1185">Reference proteome</keyword>
<dbReference type="AlphaFoldDB" id="A0AAI8VHY4"/>
<organism evidence="4 5">
    <name type="scientific">Anthostomella pinea</name>
    <dbReference type="NCBI Taxonomy" id="933095"/>
    <lineage>
        <taxon>Eukaryota</taxon>
        <taxon>Fungi</taxon>
        <taxon>Dikarya</taxon>
        <taxon>Ascomycota</taxon>
        <taxon>Pezizomycotina</taxon>
        <taxon>Sordariomycetes</taxon>
        <taxon>Xylariomycetidae</taxon>
        <taxon>Xylariales</taxon>
        <taxon>Xylariaceae</taxon>
        <taxon>Anthostomella</taxon>
    </lineage>
</organism>
<gene>
    <name evidence="4" type="ORF">KHLLAP_LOCUS5203</name>
</gene>
<feature type="transmembrane region" description="Helical" evidence="2">
    <location>
        <begin position="135"/>
        <end position="154"/>
    </location>
</feature>
<sequence>MDYIVPTFKWVSVTFAFLAVGTGAQAVIDPVGFSKTFGLSLEPTSLPKDDDNGARGKTNGSKNGSRSDQQYRSLAESYASLMGVRQLGTGIILLTFAYQGKWTETATIMAIIGVLVAGTDGIFLARAGYGSLGRWHAIPGAGMAALGAAAVYIGT</sequence>
<dbReference type="Proteomes" id="UP001295740">
    <property type="component" value="Unassembled WGS sequence"/>
</dbReference>
<name>A0AAI8VHY4_9PEZI</name>
<accession>A0AAI8VHY4</accession>
<keyword evidence="2" id="KW-1133">Transmembrane helix</keyword>
<evidence type="ECO:0000256" key="3">
    <source>
        <dbReference type="SAM" id="SignalP"/>
    </source>
</evidence>
<keyword evidence="2" id="KW-0472">Membrane</keyword>
<protein>
    <submittedName>
        <fullName evidence="4">Uu.00g121290.m01.CDS01</fullName>
    </submittedName>
</protein>
<feature type="transmembrane region" description="Helical" evidence="2">
    <location>
        <begin position="110"/>
        <end position="129"/>
    </location>
</feature>
<comment type="caution">
    <text evidence="4">The sequence shown here is derived from an EMBL/GenBank/DDBJ whole genome shotgun (WGS) entry which is preliminary data.</text>
</comment>
<evidence type="ECO:0000313" key="4">
    <source>
        <dbReference type="EMBL" id="CAJ2504735.1"/>
    </source>
</evidence>
<reference evidence="4" key="1">
    <citation type="submission" date="2023-10" db="EMBL/GenBank/DDBJ databases">
        <authorList>
            <person name="Hackl T."/>
        </authorList>
    </citation>
    <scope>NUCLEOTIDE SEQUENCE</scope>
</reference>
<dbReference type="InterPro" id="IPR025363">
    <property type="entry name" value="DUF4267"/>
</dbReference>
<keyword evidence="3" id="KW-0732">Signal</keyword>
<evidence type="ECO:0000256" key="2">
    <source>
        <dbReference type="SAM" id="Phobius"/>
    </source>
</evidence>
<feature type="chain" id="PRO_5042524485" evidence="3">
    <location>
        <begin position="27"/>
        <end position="155"/>
    </location>
</feature>
<evidence type="ECO:0000256" key="1">
    <source>
        <dbReference type="SAM" id="MobiDB-lite"/>
    </source>
</evidence>
<keyword evidence="2" id="KW-0812">Transmembrane</keyword>
<proteinExistence type="predicted"/>
<feature type="signal peptide" evidence="3">
    <location>
        <begin position="1"/>
        <end position="26"/>
    </location>
</feature>
<feature type="compositionally biased region" description="Polar residues" evidence="1">
    <location>
        <begin position="58"/>
        <end position="67"/>
    </location>
</feature>
<dbReference type="Pfam" id="PF14087">
    <property type="entry name" value="DUF4267"/>
    <property type="match status" value="1"/>
</dbReference>